<keyword evidence="2" id="KW-1185">Reference proteome</keyword>
<comment type="caution">
    <text evidence="1">The sequence shown here is derived from an EMBL/GenBank/DDBJ whole genome shotgun (WGS) entry which is preliminary data.</text>
</comment>
<evidence type="ECO:0000313" key="1">
    <source>
        <dbReference type="EMBL" id="MBC5672572.1"/>
    </source>
</evidence>
<reference evidence="1 2" key="1">
    <citation type="submission" date="2020-08" db="EMBL/GenBank/DDBJ databases">
        <title>Genome public.</title>
        <authorList>
            <person name="Liu C."/>
            <person name="Sun Q."/>
        </authorList>
    </citation>
    <scope>NUCLEOTIDE SEQUENCE [LARGE SCALE GENOMIC DNA]</scope>
    <source>
        <strain evidence="1 2">NSJ-34</strain>
    </source>
</reference>
<evidence type="ECO:0000313" key="2">
    <source>
        <dbReference type="Proteomes" id="UP000654573"/>
    </source>
</evidence>
<protein>
    <submittedName>
        <fullName evidence="1">Uncharacterized protein</fullName>
    </submittedName>
</protein>
<proteinExistence type="predicted"/>
<dbReference type="RefSeq" id="WP_033143977.1">
    <property type="nucleotide sequence ID" value="NZ_JACOOU010000003.1"/>
</dbReference>
<gene>
    <name evidence="1" type="ORF">H8S76_09955</name>
</gene>
<name>A0ABR7FBI9_9FIRM</name>
<organism evidence="1 2">
    <name type="scientific">Blautia celeris</name>
    <dbReference type="NCBI Taxonomy" id="2763026"/>
    <lineage>
        <taxon>Bacteria</taxon>
        <taxon>Bacillati</taxon>
        <taxon>Bacillota</taxon>
        <taxon>Clostridia</taxon>
        <taxon>Lachnospirales</taxon>
        <taxon>Lachnospiraceae</taxon>
        <taxon>Blautia</taxon>
    </lineage>
</organism>
<sequence length="70" mass="8644">MKEMLIILKIAFALYKEIDMQEKLLKHRNKMLDTYKKYQNCPFKYNQTDKWREDLKASLVNASKEMQNWR</sequence>
<accession>A0ABR7FBI9</accession>
<dbReference type="Proteomes" id="UP000654573">
    <property type="component" value="Unassembled WGS sequence"/>
</dbReference>
<dbReference type="EMBL" id="JACOOU010000003">
    <property type="protein sequence ID" value="MBC5672572.1"/>
    <property type="molecule type" value="Genomic_DNA"/>
</dbReference>